<evidence type="ECO:0000313" key="2">
    <source>
        <dbReference type="Proteomes" id="UP000821865"/>
    </source>
</evidence>
<name>A0ACB8CR68_DERSI</name>
<dbReference type="EMBL" id="CM023474">
    <property type="protein sequence ID" value="KAH7949558.1"/>
    <property type="molecule type" value="Genomic_DNA"/>
</dbReference>
<evidence type="ECO:0000313" key="1">
    <source>
        <dbReference type="EMBL" id="KAH7949558.1"/>
    </source>
</evidence>
<reference evidence="1" key="1">
    <citation type="submission" date="2020-05" db="EMBL/GenBank/DDBJ databases">
        <title>Large-scale comparative analyses of tick genomes elucidate their genetic diversity and vector capacities.</title>
        <authorList>
            <person name="Jia N."/>
            <person name="Wang J."/>
            <person name="Shi W."/>
            <person name="Du L."/>
            <person name="Sun Y."/>
            <person name="Zhan W."/>
            <person name="Jiang J."/>
            <person name="Wang Q."/>
            <person name="Zhang B."/>
            <person name="Ji P."/>
            <person name="Sakyi L.B."/>
            <person name="Cui X."/>
            <person name="Yuan T."/>
            <person name="Jiang B."/>
            <person name="Yang W."/>
            <person name="Lam T.T.-Y."/>
            <person name="Chang Q."/>
            <person name="Ding S."/>
            <person name="Wang X."/>
            <person name="Zhu J."/>
            <person name="Ruan X."/>
            <person name="Zhao L."/>
            <person name="Wei J."/>
            <person name="Que T."/>
            <person name="Du C."/>
            <person name="Cheng J."/>
            <person name="Dai P."/>
            <person name="Han X."/>
            <person name="Huang E."/>
            <person name="Gao Y."/>
            <person name="Liu J."/>
            <person name="Shao H."/>
            <person name="Ye R."/>
            <person name="Li L."/>
            <person name="Wei W."/>
            <person name="Wang X."/>
            <person name="Wang C."/>
            <person name="Yang T."/>
            <person name="Huo Q."/>
            <person name="Li W."/>
            <person name="Guo W."/>
            <person name="Chen H."/>
            <person name="Zhou L."/>
            <person name="Ni X."/>
            <person name="Tian J."/>
            <person name="Zhou Y."/>
            <person name="Sheng Y."/>
            <person name="Liu T."/>
            <person name="Pan Y."/>
            <person name="Xia L."/>
            <person name="Li J."/>
            <person name="Zhao F."/>
            <person name="Cao W."/>
        </authorList>
    </citation>
    <scope>NUCLEOTIDE SEQUENCE</scope>
    <source>
        <strain evidence="1">Dsil-2018</strain>
    </source>
</reference>
<keyword evidence="2" id="KW-1185">Reference proteome</keyword>
<sequence length="61" mass="6790">MTVICVCPGDRAYPLEPWLMTAVPGHPALKDTEGRFNSARVSTRLAVERCIGVLKSRFRCL</sequence>
<comment type="caution">
    <text evidence="1">The sequence shown here is derived from an EMBL/GenBank/DDBJ whole genome shotgun (WGS) entry which is preliminary data.</text>
</comment>
<accession>A0ACB8CR68</accession>
<organism evidence="1 2">
    <name type="scientific">Dermacentor silvarum</name>
    <name type="common">Tick</name>
    <dbReference type="NCBI Taxonomy" id="543639"/>
    <lineage>
        <taxon>Eukaryota</taxon>
        <taxon>Metazoa</taxon>
        <taxon>Ecdysozoa</taxon>
        <taxon>Arthropoda</taxon>
        <taxon>Chelicerata</taxon>
        <taxon>Arachnida</taxon>
        <taxon>Acari</taxon>
        <taxon>Parasitiformes</taxon>
        <taxon>Ixodida</taxon>
        <taxon>Ixodoidea</taxon>
        <taxon>Ixodidae</taxon>
        <taxon>Rhipicephalinae</taxon>
        <taxon>Dermacentor</taxon>
    </lineage>
</organism>
<protein>
    <submittedName>
        <fullName evidence="1">Uncharacterized protein</fullName>
    </submittedName>
</protein>
<gene>
    <name evidence="1" type="ORF">HPB49_012208</name>
</gene>
<dbReference type="Proteomes" id="UP000821865">
    <property type="component" value="Chromosome 5"/>
</dbReference>
<proteinExistence type="predicted"/>